<dbReference type="InterPro" id="IPR042197">
    <property type="entry name" value="Apaf_helical"/>
</dbReference>
<organism evidence="3 4">
    <name type="scientific">Centaurea solstitialis</name>
    <name type="common">yellow star-thistle</name>
    <dbReference type="NCBI Taxonomy" id="347529"/>
    <lineage>
        <taxon>Eukaryota</taxon>
        <taxon>Viridiplantae</taxon>
        <taxon>Streptophyta</taxon>
        <taxon>Embryophyta</taxon>
        <taxon>Tracheophyta</taxon>
        <taxon>Spermatophyta</taxon>
        <taxon>Magnoliopsida</taxon>
        <taxon>eudicotyledons</taxon>
        <taxon>Gunneridae</taxon>
        <taxon>Pentapetalae</taxon>
        <taxon>asterids</taxon>
        <taxon>campanulids</taxon>
        <taxon>Asterales</taxon>
        <taxon>Asteraceae</taxon>
        <taxon>Carduoideae</taxon>
        <taxon>Cardueae</taxon>
        <taxon>Centaureinae</taxon>
        <taxon>Centaurea</taxon>
    </lineage>
</organism>
<feature type="domain" description="NB-ARC" evidence="2">
    <location>
        <begin position="90"/>
        <end position="122"/>
    </location>
</feature>
<evidence type="ECO:0000259" key="2">
    <source>
        <dbReference type="Pfam" id="PF00931"/>
    </source>
</evidence>
<dbReference type="Gene3D" id="1.10.8.430">
    <property type="entry name" value="Helical domain of apoptotic protease-activating factors"/>
    <property type="match status" value="1"/>
</dbReference>
<keyword evidence="4" id="KW-1185">Reference proteome</keyword>
<gene>
    <name evidence="3" type="ORF">OSB04_un000967</name>
</gene>
<dbReference type="AlphaFoldDB" id="A0AA38W330"/>
<dbReference type="Pfam" id="PF00931">
    <property type="entry name" value="NB-ARC"/>
    <property type="match status" value="2"/>
</dbReference>
<reference evidence="3" key="1">
    <citation type="submission" date="2023-03" db="EMBL/GenBank/DDBJ databases">
        <title>Chromosome-scale reference genome and RAD-based genetic map of yellow starthistle (Centaurea solstitialis) reveal putative structural variation and QTLs associated with invader traits.</title>
        <authorList>
            <person name="Reatini B."/>
            <person name="Cang F.A."/>
            <person name="Jiang Q."/>
            <person name="Mckibben M.T.W."/>
            <person name="Barker M.S."/>
            <person name="Rieseberg L.H."/>
            <person name="Dlugosch K.M."/>
        </authorList>
    </citation>
    <scope>NUCLEOTIDE SEQUENCE</scope>
    <source>
        <strain evidence="3">CAN-66</strain>
        <tissue evidence="3">Leaf</tissue>
    </source>
</reference>
<name>A0AA38W330_9ASTR</name>
<dbReference type="GO" id="GO:0006952">
    <property type="term" value="P:defense response"/>
    <property type="evidence" value="ECO:0007669"/>
    <property type="project" value="InterPro"/>
</dbReference>
<keyword evidence="1" id="KW-0433">Leucine-rich repeat</keyword>
<evidence type="ECO:0000313" key="4">
    <source>
        <dbReference type="Proteomes" id="UP001172457"/>
    </source>
</evidence>
<protein>
    <recommendedName>
        <fullName evidence="2">NB-ARC domain-containing protein</fullName>
    </recommendedName>
</protein>
<dbReference type="PANTHER" id="PTHR11017:SF313">
    <property type="entry name" value="TIR DOMAIN, P-LOOP CONTAINING NUCLEOSIDE TRIPHOSPHATE HYDROLASE"/>
    <property type="match status" value="1"/>
</dbReference>
<dbReference type="PRINTS" id="PR00364">
    <property type="entry name" value="DISEASERSIST"/>
</dbReference>
<sequence>MSEYCHVVQTLVILTFTTKIEFTKEADFIEEIVTNIHRRLGVLLSSPQPLLIGMGYDIEYITTWLIDGSSHTTRLELETSSLIRNGPTTRTLQILLKCTTDILTISGMGGIGKTTLAKYVYRLNCGEFQKMSFIEGISSSIQVHGDVSKYISKIENALAHRKVFLVLDDVDSLEQLVALLGNKCFHPGCKVIITTQDASLTEKYFLDLECLLKGLNDYKSLKLLSLSAFKCNNPREGYKEVSKKLVEYCKGHPLALEVLGKAQRNKDVVVWEDLLDLFVSCVNL</sequence>
<feature type="domain" description="NB-ARC" evidence="2">
    <location>
        <begin position="150"/>
        <end position="230"/>
    </location>
</feature>
<dbReference type="Proteomes" id="UP001172457">
    <property type="component" value="Unassembled WGS sequence"/>
</dbReference>
<proteinExistence type="predicted"/>
<dbReference type="PANTHER" id="PTHR11017">
    <property type="entry name" value="LEUCINE-RICH REPEAT-CONTAINING PROTEIN"/>
    <property type="match status" value="1"/>
</dbReference>
<dbReference type="EMBL" id="JARYMX010000102">
    <property type="protein sequence ID" value="KAJ9535879.1"/>
    <property type="molecule type" value="Genomic_DNA"/>
</dbReference>
<evidence type="ECO:0000256" key="1">
    <source>
        <dbReference type="ARBA" id="ARBA00022614"/>
    </source>
</evidence>
<dbReference type="Gene3D" id="3.40.50.300">
    <property type="entry name" value="P-loop containing nucleotide triphosphate hydrolases"/>
    <property type="match status" value="1"/>
</dbReference>
<dbReference type="InterPro" id="IPR044974">
    <property type="entry name" value="Disease_R_plants"/>
</dbReference>
<dbReference type="SUPFAM" id="SSF52540">
    <property type="entry name" value="P-loop containing nucleoside triphosphate hydrolases"/>
    <property type="match status" value="1"/>
</dbReference>
<dbReference type="InterPro" id="IPR002182">
    <property type="entry name" value="NB-ARC"/>
</dbReference>
<evidence type="ECO:0000313" key="3">
    <source>
        <dbReference type="EMBL" id="KAJ9535879.1"/>
    </source>
</evidence>
<accession>A0AA38W330</accession>
<dbReference type="GO" id="GO:0043531">
    <property type="term" value="F:ADP binding"/>
    <property type="evidence" value="ECO:0007669"/>
    <property type="project" value="InterPro"/>
</dbReference>
<comment type="caution">
    <text evidence="3">The sequence shown here is derived from an EMBL/GenBank/DDBJ whole genome shotgun (WGS) entry which is preliminary data.</text>
</comment>
<dbReference type="InterPro" id="IPR027417">
    <property type="entry name" value="P-loop_NTPase"/>
</dbReference>